<sequence length="101" mass="11238">MRGPWGCWGGLEPMEYIGGEAPSGQRRGLFWEPVSQKAGAEPGAERLQNLPLPDWIRLICARLDPTHLCPTGSDSFVPECLQRRVPDCIPDPARPHRLLLP</sequence>
<gene>
    <name evidence="1" type="ORF">XENTR_v90030836mg</name>
</gene>
<feature type="non-terminal residue" evidence="1">
    <location>
        <position position="101"/>
    </location>
</feature>
<name>A0A1B8XWE9_XENTR</name>
<proteinExistence type="predicted"/>
<dbReference type="EMBL" id="KV461040">
    <property type="protein sequence ID" value="OCA14976.1"/>
    <property type="molecule type" value="Genomic_DNA"/>
</dbReference>
<accession>A0A1B8XWE9</accession>
<evidence type="ECO:0000313" key="1">
    <source>
        <dbReference type="EMBL" id="OCA14976.1"/>
    </source>
</evidence>
<dbReference type="AlphaFoldDB" id="A0A1B8XWE9"/>
<protein>
    <submittedName>
        <fullName evidence="1">Uncharacterized protein</fullName>
    </submittedName>
</protein>
<reference evidence="1" key="1">
    <citation type="submission" date="2009-11" db="EMBL/GenBank/DDBJ databases">
        <authorList>
            <consortium name="US DOE Joint Genome Institute (JGI-PGF)"/>
            <person name="Ottilar R."/>
            <person name="Schmutz J."/>
            <person name="Salamov A."/>
            <person name="Cheng J.F."/>
            <person name="Lucas S."/>
            <person name="Pitluck S."/>
            <person name="Gundlach H."/>
            <person name="Guo Y."/>
            <person name="Haberer G."/>
            <person name="Nasrallah J."/>
            <person name="Mayer K.F.X."/>
            <person name="van de Peer Y."/>
            <person name="Weigel D."/>
            <person name="Grigoriev I.V."/>
        </authorList>
    </citation>
    <scope>NUCLEOTIDE SEQUENCE</scope>
    <source>
        <strain evidence="1">Nigerian</strain>
    </source>
</reference>
<reference evidence="1" key="2">
    <citation type="journal article" date="2010" name="Science">
        <title>The genome of the Western clawed frog Xenopus tropicalis.</title>
        <authorList>
            <person name="Hellsten U."/>
            <person name="Harland R.M."/>
            <person name="Gilchrist M.J."/>
            <person name="Hendrix D."/>
            <person name="Jurka J."/>
            <person name="Kapitonov V."/>
            <person name="Ovcharenko I."/>
            <person name="Putnam N.H."/>
            <person name="Shu S."/>
            <person name="Taher L."/>
            <person name="Blitz I.L."/>
            <person name="Blumberg B."/>
            <person name="Dichmann D.S."/>
            <person name="Dubchak I."/>
            <person name="Amaya E."/>
            <person name="Detter J.C."/>
            <person name="Fletcher R."/>
            <person name="Gerhard D.S."/>
            <person name="Goodstein D."/>
            <person name="Graves T."/>
            <person name="Grigoriev I.V."/>
            <person name="Grimwood J."/>
            <person name="Kawashima T."/>
            <person name="Lindquist E."/>
            <person name="Lucas S.M."/>
            <person name="Mead P.E."/>
            <person name="Mitros T."/>
            <person name="Ogino H."/>
            <person name="Ohta Y."/>
            <person name="Poliakov A.V."/>
            <person name="Pollet N."/>
            <person name="Robert J."/>
            <person name="Salamov A."/>
            <person name="Sater A.K."/>
            <person name="Schmutz J."/>
            <person name="Terry A."/>
            <person name="Vize P.D."/>
            <person name="Warren W.C."/>
            <person name="Wells D."/>
            <person name="Wills A."/>
            <person name="Wilson R.K."/>
            <person name="Zimmerman L.B."/>
            <person name="Zorn A.M."/>
            <person name="Grainger R."/>
            <person name="Grammer T."/>
            <person name="Khokha M.K."/>
            <person name="Richardson P.M."/>
            <person name="Rokhsar D.S."/>
        </authorList>
    </citation>
    <scope>NUCLEOTIDE SEQUENCE [LARGE SCALE GENOMIC DNA]</scope>
    <source>
        <strain evidence="1">Nigerian</strain>
    </source>
</reference>
<reference evidence="1" key="3">
    <citation type="submission" date="2016-05" db="EMBL/GenBank/DDBJ databases">
        <title>WGS assembly of Xenopus tropicalis.</title>
        <authorList>
            <person name="Sessions A."/>
            <person name="Jenkins J."/>
            <person name="Mitros T."/>
            <person name="Lyons J.T."/>
            <person name="Dichmann D.S."/>
            <person name="Robert J."/>
            <person name="Harland R.M."/>
            <person name="Rokhsar D.S."/>
        </authorList>
    </citation>
    <scope>NUCLEOTIDE SEQUENCE</scope>
    <source>
        <strain evidence="1">Nigerian</strain>
    </source>
</reference>
<organism evidence="1">
    <name type="scientific">Xenopus tropicalis</name>
    <name type="common">Western clawed frog</name>
    <name type="synonym">Silurana tropicalis</name>
    <dbReference type="NCBI Taxonomy" id="8364"/>
    <lineage>
        <taxon>Eukaryota</taxon>
        <taxon>Metazoa</taxon>
        <taxon>Chordata</taxon>
        <taxon>Craniata</taxon>
        <taxon>Vertebrata</taxon>
        <taxon>Euteleostomi</taxon>
        <taxon>Amphibia</taxon>
        <taxon>Batrachia</taxon>
        <taxon>Anura</taxon>
        <taxon>Pipoidea</taxon>
        <taxon>Pipidae</taxon>
        <taxon>Xenopodinae</taxon>
        <taxon>Xenopus</taxon>
        <taxon>Silurana</taxon>
    </lineage>
</organism>